<proteinExistence type="predicted"/>
<feature type="region of interest" description="Disordered" evidence="1">
    <location>
        <begin position="440"/>
        <end position="546"/>
    </location>
</feature>
<dbReference type="EMBL" id="MU128931">
    <property type="protein sequence ID" value="KAF9517453.1"/>
    <property type="molecule type" value="Genomic_DNA"/>
</dbReference>
<dbReference type="AlphaFoldDB" id="A0A9P6B4A4"/>
<name>A0A9P6B4A4_9AGAM</name>
<feature type="compositionally biased region" description="Polar residues" evidence="1">
    <location>
        <begin position="517"/>
        <end position="532"/>
    </location>
</feature>
<feature type="compositionally biased region" description="Polar residues" evidence="1">
    <location>
        <begin position="790"/>
        <end position="807"/>
    </location>
</feature>
<feature type="compositionally biased region" description="Polar residues" evidence="1">
    <location>
        <begin position="1"/>
        <end position="23"/>
    </location>
</feature>
<feature type="region of interest" description="Disordered" evidence="1">
    <location>
        <begin position="790"/>
        <end position="858"/>
    </location>
</feature>
<evidence type="ECO:0000313" key="2">
    <source>
        <dbReference type="EMBL" id="KAF9517453.1"/>
    </source>
</evidence>
<feature type="region of interest" description="Disordered" evidence="1">
    <location>
        <begin position="1"/>
        <end position="250"/>
    </location>
</feature>
<organism evidence="2 3">
    <name type="scientific">Hydnum rufescens UP504</name>
    <dbReference type="NCBI Taxonomy" id="1448309"/>
    <lineage>
        <taxon>Eukaryota</taxon>
        <taxon>Fungi</taxon>
        <taxon>Dikarya</taxon>
        <taxon>Basidiomycota</taxon>
        <taxon>Agaricomycotina</taxon>
        <taxon>Agaricomycetes</taxon>
        <taxon>Cantharellales</taxon>
        <taxon>Hydnaceae</taxon>
        <taxon>Hydnum</taxon>
    </lineage>
</organism>
<feature type="compositionally biased region" description="Polar residues" evidence="1">
    <location>
        <begin position="160"/>
        <end position="169"/>
    </location>
</feature>
<gene>
    <name evidence="2" type="ORF">BS47DRAFT_497782</name>
</gene>
<feature type="compositionally biased region" description="Polar residues" evidence="1">
    <location>
        <begin position="444"/>
        <end position="454"/>
    </location>
</feature>
<feature type="region of interest" description="Disordered" evidence="1">
    <location>
        <begin position="555"/>
        <end position="574"/>
    </location>
</feature>
<reference evidence="2" key="1">
    <citation type="journal article" date="2020" name="Nat. Commun.">
        <title>Large-scale genome sequencing of mycorrhizal fungi provides insights into the early evolution of symbiotic traits.</title>
        <authorList>
            <person name="Miyauchi S."/>
            <person name="Kiss E."/>
            <person name="Kuo A."/>
            <person name="Drula E."/>
            <person name="Kohler A."/>
            <person name="Sanchez-Garcia M."/>
            <person name="Morin E."/>
            <person name="Andreopoulos B."/>
            <person name="Barry K.W."/>
            <person name="Bonito G."/>
            <person name="Buee M."/>
            <person name="Carver A."/>
            <person name="Chen C."/>
            <person name="Cichocki N."/>
            <person name="Clum A."/>
            <person name="Culley D."/>
            <person name="Crous P.W."/>
            <person name="Fauchery L."/>
            <person name="Girlanda M."/>
            <person name="Hayes R.D."/>
            <person name="Keri Z."/>
            <person name="LaButti K."/>
            <person name="Lipzen A."/>
            <person name="Lombard V."/>
            <person name="Magnuson J."/>
            <person name="Maillard F."/>
            <person name="Murat C."/>
            <person name="Nolan M."/>
            <person name="Ohm R.A."/>
            <person name="Pangilinan J."/>
            <person name="Pereira M.F."/>
            <person name="Perotto S."/>
            <person name="Peter M."/>
            <person name="Pfister S."/>
            <person name="Riley R."/>
            <person name="Sitrit Y."/>
            <person name="Stielow J.B."/>
            <person name="Szollosi G."/>
            <person name="Zifcakova L."/>
            <person name="Stursova M."/>
            <person name="Spatafora J.W."/>
            <person name="Tedersoo L."/>
            <person name="Vaario L.M."/>
            <person name="Yamada A."/>
            <person name="Yan M."/>
            <person name="Wang P."/>
            <person name="Xu J."/>
            <person name="Bruns T."/>
            <person name="Baldrian P."/>
            <person name="Vilgalys R."/>
            <person name="Dunand C."/>
            <person name="Henrissat B."/>
            <person name="Grigoriev I.V."/>
            <person name="Hibbett D."/>
            <person name="Nagy L.G."/>
            <person name="Martin F.M."/>
        </authorList>
    </citation>
    <scope>NUCLEOTIDE SEQUENCE</scope>
    <source>
        <strain evidence="2">UP504</strain>
    </source>
</reference>
<feature type="compositionally biased region" description="Polar residues" evidence="1">
    <location>
        <begin position="206"/>
        <end position="243"/>
    </location>
</feature>
<feature type="compositionally biased region" description="Polar residues" evidence="1">
    <location>
        <begin position="555"/>
        <end position="564"/>
    </location>
</feature>
<feature type="compositionally biased region" description="Polar residues" evidence="1">
    <location>
        <begin position="96"/>
        <end position="109"/>
    </location>
</feature>
<protein>
    <submittedName>
        <fullName evidence="2">Uncharacterized protein</fullName>
    </submittedName>
</protein>
<feature type="compositionally biased region" description="Low complexity" evidence="1">
    <location>
        <begin position="823"/>
        <end position="851"/>
    </location>
</feature>
<sequence length="858" mass="92210">MPPRSTSSVIDLAGNCQSNLSRPSNPPAKATRRRAASRTRPVSLEESQVTYLDHRLGHHTQTTHPPPENASRMGARSPEGPERKGKGKKANALASHLSSENNTLSSPTRTIVDYTIPSRPRLKQVASVPDRHTTRSEHRRPASSTSSRLRNPHSEHSRSSETIATSFGNPSRPLVSVPIVPDTRDVPGSPPPSFSEALQTPAAPVITSSPHDTNGDGNQLDSSNSNARSSTQGLEISNSQTHQLTDHDNETSKFHIAWEQDREAGLSLQERVRRDFERRRVTGLSMTPDHPPCDMVICDTIQAPALSLELDRHPSTQKLGVLVPIDGSFPSATTPTTFASFSEVATEPHASRPLPIPPTLSLAVPLPPSAYVPLLATKAPSPAPSPSPTPIVHLHSHSPTTRLKDLNYCDRHVVPPSFTVPSIGTSALILGDEVLSHGCHRLSSDPTTGPSAPSVTPPEPETFGKLMEEYRKRSSDGDSGRSLEIERKPDDMLQSTTIDSISLPPQPDHQITKDDILNSTTPHSDQSQQRHPSPTPPGNDLPLPAGVSLTTMITRRSNHPSSGTPPHVRPTMPHQVTLSPFSKLAERTSPPSSFPPPTWRPRSPAIGSPQARSMSSSELEDISSTVHYRVSAFEAMAAHTVPPSPSPPKRTIPRRPPRGRHIAFPITSPRSVKDEMLSDHPPSQSPMESDSLLRLGNDLPSASRPESKDLGLNGTRIEHDSGQSALESPILAIHAIEASEETNGCMSVSIPVNLDSMTSSLPLDRRRASIMARLPATSMSFVGWGDLDGTSSSQRPISPSRAASQLDQDGLPSPSTPSNIKRPAAPLSSLSSSSTNLANPSSSSVSSAPATRYLTCCR</sequence>
<keyword evidence="3" id="KW-1185">Reference proteome</keyword>
<evidence type="ECO:0000313" key="3">
    <source>
        <dbReference type="Proteomes" id="UP000886523"/>
    </source>
</evidence>
<feature type="region of interest" description="Disordered" evidence="1">
    <location>
        <begin position="583"/>
        <end position="615"/>
    </location>
</feature>
<feature type="region of interest" description="Disordered" evidence="1">
    <location>
        <begin position="639"/>
        <end position="723"/>
    </location>
</feature>
<feature type="compositionally biased region" description="Basic residues" evidence="1">
    <location>
        <begin position="651"/>
        <end position="661"/>
    </location>
</feature>
<evidence type="ECO:0000256" key="1">
    <source>
        <dbReference type="SAM" id="MobiDB-lite"/>
    </source>
</evidence>
<dbReference type="Proteomes" id="UP000886523">
    <property type="component" value="Unassembled WGS sequence"/>
</dbReference>
<feature type="compositionally biased region" description="Basic and acidic residues" evidence="1">
    <location>
        <begin position="129"/>
        <end position="140"/>
    </location>
</feature>
<comment type="caution">
    <text evidence="2">The sequence shown here is derived from an EMBL/GenBank/DDBJ whole genome shotgun (WGS) entry which is preliminary data.</text>
</comment>
<feature type="compositionally biased region" description="Basic and acidic residues" evidence="1">
    <location>
        <begin position="466"/>
        <end position="491"/>
    </location>
</feature>
<accession>A0A9P6B4A4</accession>